<dbReference type="OrthoDB" id="9016361at2"/>
<feature type="domain" description="T6SS immunity protein Tdi1 C-terminal" evidence="2">
    <location>
        <begin position="130"/>
        <end position="203"/>
    </location>
</feature>
<keyword evidence="4" id="KW-1185">Reference proteome</keyword>
<dbReference type="InterPro" id="IPR014983">
    <property type="entry name" value="GAD-rel"/>
</dbReference>
<dbReference type="Pfam" id="PF08887">
    <property type="entry name" value="GAD-like"/>
    <property type="match status" value="1"/>
</dbReference>
<accession>A0A1N6KY31</accession>
<name>A0A1N6KY31_9BURK</name>
<gene>
    <name evidence="3" type="ORF">SAMN05444165_5201</name>
</gene>
<dbReference type="EMBL" id="FSRU01000002">
    <property type="protein sequence ID" value="SIO61326.1"/>
    <property type="molecule type" value="Genomic_DNA"/>
</dbReference>
<protein>
    <recommendedName>
        <fullName evidence="5">GAD-like domain protein</fullName>
    </recommendedName>
</protein>
<dbReference type="Proteomes" id="UP000185151">
    <property type="component" value="Unassembled WGS sequence"/>
</dbReference>
<evidence type="ECO:0000313" key="4">
    <source>
        <dbReference type="Proteomes" id="UP000185151"/>
    </source>
</evidence>
<proteinExistence type="predicted"/>
<evidence type="ECO:0000259" key="1">
    <source>
        <dbReference type="Pfam" id="PF08887"/>
    </source>
</evidence>
<evidence type="ECO:0000313" key="3">
    <source>
        <dbReference type="EMBL" id="SIO61326.1"/>
    </source>
</evidence>
<feature type="domain" description="GAD-related" evidence="1">
    <location>
        <begin position="5"/>
        <end position="108"/>
    </location>
</feature>
<organism evidence="3 4">
    <name type="scientific">Paraburkholderia phenazinium</name>
    <dbReference type="NCBI Taxonomy" id="60549"/>
    <lineage>
        <taxon>Bacteria</taxon>
        <taxon>Pseudomonadati</taxon>
        <taxon>Pseudomonadota</taxon>
        <taxon>Betaproteobacteria</taxon>
        <taxon>Burkholderiales</taxon>
        <taxon>Burkholderiaceae</taxon>
        <taxon>Paraburkholderia</taxon>
    </lineage>
</organism>
<reference evidence="3 4" key="1">
    <citation type="submission" date="2016-11" db="EMBL/GenBank/DDBJ databases">
        <authorList>
            <person name="Jaros S."/>
            <person name="Januszkiewicz K."/>
            <person name="Wedrychowicz H."/>
        </authorList>
    </citation>
    <scope>NUCLEOTIDE SEQUENCE [LARGE SCALE GENOMIC DNA]</scope>
    <source>
        <strain evidence="3 4">GAS95</strain>
    </source>
</reference>
<evidence type="ECO:0008006" key="5">
    <source>
        <dbReference type="Google" id="ProtNLM"/>
    </source>
</evidence>
<dbReference type="InterPro" id="IPR015002">
    <property type="entry name" value="T6SS_Tdi1_C"/>
</dbReference>
<evidence type="ECO:0000259" key="2">
    <source>
        <dbReference type="Pfam" id="PF08906"/>
    </source>
</evidence>
<sequence length="214" mass="24103">MRDKLFSFFISQFGEATSQVTVPDESLAKFRGVLPDQLLAYWKSEGWCGYRDGLFWTVNPDDYADVLDMWLEDTPFEEIDSYHVIARTSFGKLFAWGEKTGPSLTVSCPIHSLIALEKDLKKPLANPNHEISMFFAGTTPGECDLKDEDKKPMFERTLAKLGPLQTEEMYGFEPALVAGGRMDVGHLRKVNADIHLTILRQLSPPRIPFGAPKS</sequence>
<dbReference type="AlphaFoldDB" id="A0A1N6KY31"/>
<dbReference type="Pfam" id="PF08906">
    <property type="entry name" value="T6SS_Tdi1_C"/>
    <property type="match status" value="1"/>
</dbReference>
<dbReference type="RefSeq" id="WP_074300221.1">
    <property type="nucleotide sequence ID" value="NZ_FSRU01000002.1"/>
</dbReference>